<reference evidence="12 13" key="1">
    <citation type="journal article" date="2018" name="Nat. Genet.">
        <title>The Rosa genome provides new insights in the design of modern roses.</title>
        <authorList>
            <person name="Bendahmane M."/>
        </authorList>
    </citation>
    <scope>NUCLEOTIDE SEQUENCE [LARGE SCALE GENOMIC DNA]</scope>
    <source>
        <strain evidence="13">cv. Old Blush</strain>
    </source>
</reference>
<evidence type="ECO:0000256" key="3">
    <source>
        <dbReference type="ARBA" id="ARBA00012780"/>
    </source>
</evidence>
<protein>
    <recommendedName>
        <fullName evidence="3">glucan endo-1,3-beta-D-glucosidase</fullName>
        <ecNumber evidence="3">3.2.1.39</ecNumber>
    </recommendedName>
</protein>
<feature type="chain" id="PRO_5015183020" description="glucan endo-1,3-beta-D-glucosidase" evidence="9">
    <location>
        <begin position="28"/>
        <end position="695"/>
    </location>
</feature>
<keyword evidence="7" id="KW-0961">Cell wall biogenesis/degradation</keyword>
<feature type="signal peptide" evidence="9">
    <location>
        <begin position="1"/>
        <end position="27"/>
    </location>
</feature>
<accession>A0A2P6S490</accession>
<evidence type="ECO:0000256" key="2">
    <source>
        <dbReference type="ARBA" id="ARBA00010730"/>
    </source>
</evidence>
<evidence type="ECO:0000256" key="1">
    <source>
        <dbReference type="ARBA" id="ARBA00000382"/>
    </source>
</evidence>
<dbReference type="OrthoDB" id="4473401at2759"/>
<dbReference type="GO" id="GO:0000272">
    <property type="term" value="P:polysaccharide catabolic process"/>
    <property type="evidence" value="ECO:0007669"/>
    <property type="project" value="UniProtKB-KW"/>
</dbReference>
<comment type="catalytic activity">
    <reaction evidence="1">
        <text>Hydrolysis of (1-&gt;3)-beta-D-glucosidic linkages in (1-&gt;3)-beta-D-glucans.</text>
        <dbReference type="EC" id="3.2.1.39"/>
    </reaction>
</comment>
<organism evidence="12 13">
    <name type="scientific">Rosa chinensis</name>
    <name type="common">China rose</name>
    <dbReference type="NCBI Taxonomy" id="74649"/>
    <lineage>
        <taxon>Eukaryota</taxon>
        <taxon>Viridiplantae</taxon>
        <taxon>Streptophyta</taxon>
        <taxon>Embryophyta</taxon>
        <taxon>Tracheophyta</taxon>
        <taxon>Spermatophyta</taxon>
        <taxon>Magnoliopsida</taxon>
        <taxon>eudicotyledons</taxon>
        <taxon>Gunneridae</taxon>
        <taxon>Pentapetalae</taxon>
        <taxon>rosids</taxon>
        <taxon>fabids</taxon>
        <taxon>Rosales</taxon>
        <taxon>Rosaceae</taxon>
        <taxon>Rosoideae</taxon>
        <taxon>Rosoideae incertae sedis</taxon>
        <taxon>Rosa</taxon>
    </lineage>
</organism>
<dbReference type="PANTHER" id="PTHR31983:SF0">
    <property type="entry name" value="GLUCAN ENDO-1,3-BETA-D-GLUCOSIDASE 2"/>
    <property type="match status" value="1"/>
</dbReference>
<evidence type="ECO:0000256" key="9">
    <source>
        <dbReference type="SAM" id="SignalP"/>
    </source>
</evidence>
<dbReference type="EMBL" id="PDCK01000040">
    <property type="protein sequence ID" value="PRQ53489.1"/>
    <property type="molecule type" value="Genomic_DNA"/>
</dbReference>
<dbReference type="PROSITE" id="PS52008">
    <property type="entry name" value="GH81"/>
    <property type="match status" value="1"/>
</dbReference>
<keyword evidence="5" id="KW-0119">Carbohydrate metabolism</keyword>
<feature type="domain" description="Glycosyl hydrolase family 81 C-terminal" evidence="11">
    <location>
        <begin position="345"/>
        <end position="690"/>
    </location>
</feature>
<evidence type="ECO:0000259" key="10">
    <source>
        <dbReference type="Pfam" id="PF03639"/>
    </source>
</evidence>
<gene>
    <name evidence="12" type="ORF">RchiOBHm_Chr2g0167071</name>
</gene>
<dbReference type="GO" id="GO:0071555">
    <property type="term" value="P:cell wall organization"/>
    <property type="evidence" value="ECO:0007669"/>
    <property type="project" value="UniProtKB-KW"/>
</dbReference>
<sequence>MASNNMTLMTCFLIISLAFFILPQTQARVLLSETQATPATGFLYPKAESTVLPDPSPFFAPSLLQTPLPTNSFFQNFVLNNGDQPEYFHPYHFRSSNSSLSLSYPTRLATSASISQNFTPELTISATQNNQERHVVSSFSDLGVTLDFPSSNLRFFLVKGSPYLTCNVSNPTALSISTASSITSLFPNAQRNKYTLKLDNSQTMLVYSSSPIGLTISNPSLITSDAFTGVMRVALLPPGSQDLEAVLDQFSSSYPVSGEAVFTGPFTLEYRWVKEGNGDLLMLAHPLHQQLLSVQDSNATVLDYLKYRSIDGDLLGVVGNSWVLKTQPIPVSWHSITGVKDLVQALPEIKAALSGDVQALISTPVSTTASYEYGKLIAKAARLALIGEEVGVKDIPAITKFMKDAIEPWLSGTFSGNGFLYEGKWGGLVTKNGAVDKGADYGFGVYNDHHFHLGYFLYAISVVAKLDVDWGMKFKDQAYALAGDFMNLNRQPDSSYPRLRNFDLYNLHSWAGGLTEFADGRNQESTSEAVNAYYSAALMGLAYRDTNLTDTASLLAALEIQAAQKWWHVHQGDNIYEDVFASQNKITGIVWSNKRDTGLWFASAESKEIRLGIQVLPISPITEVLFSNASYVREVVDWTIPALNREGVTDAWRGFAYALEGIYNKEEALQNVKNLKGFDDGNSLSNLLWWIHSRG</sequence>
<evidence type="ECO:0000256" key="4">
    <source>
        <dbReference type="ARBA" id="ARBA00022801"/>
    </source>
</evidence>
<dbReference type="GO" id="GO:0042973">
    <property type="term" value="F:glucan endo-1,3-beta-D-glucosidase activity"/>
    <property type="evidence" value="ECO:0007669"/>
    <property type="project" value="UniProtKB-EC"/>
</dbReference>
<dbReference type="Gene3D" id="2.70.98.30">
    <property type="entry name" value="Golgi alpha-mannosidase II, domain 4"/>
    <property type="match status" value="1"/>
</dbReference>
<dbReference type="EC" id="3.2.1.39" evidence="3"/>
<keyword evidence="8" id="KW-0624">Polysaccharide degradation</keyword>
<keyword evidence="6 12" id="KW-0326">Glycosidase</keyword>
<evidence type="ECO:0000259" key="11">
    <source>
        <dbReference type="Pfam" id="PF17652"/>
    </source>
</evidence>
<dbReference type="Gramene" id="PRQ53489">
    <property type="protein sequence ID" value="PRQ53489"/>
    <property type="gene ID" value="RchiOBHm_Chr2g0167071"/>
</dbReference>
<comment type="caution">
    <text evidence="12">The sequence shown here is derived from an EMBL/GenBank/DDBJ whole genome shotgun (WGS) entry which is preliminary data.</text>
</comment>
<dbReference type="InterPro" id="IPR005200">
    <property type="entry name" value="Endo-beta-glucanase"/>
</dbReference>
<feature type="domain" description="Glycosyl hydrolase family 81 N-terminal" evidence="10">
    <location>
        <begin position="64"/>
        <end position="332"/>
    </location>
</feature>
<dbReference type="GO" id="GO:0052861">
    <property type="term" value="F:endo-1,3(4)-beta-glucanase activity"/>
    <property type="evidence" value="ECO:0007669"/>
    <property type="project" value="InterPro"/>
</dbReference>
<name>A0A2P6S490_ROSCH</name>
<evidence type="ECO:0000256" key="6">
    <source>
        <dbReference type="ARBA" id="ARBA00023295"/>
    </source>
</evidence>
<dbReference type="InterPro" id="IPR040720">
    <property type="entry name" value="GH81_C"/>
</dbReference>
<proteinExistence type="inferred from homology"/>
<dbReference type="Proteomes" id="UP000238479">
    <property type="component" value="Chromosome 2"/>
</dbReference>
<evidence type="ECO:0000313" key="13">
    <source>
        <dbReference type="Proteomes" id="UP000238479"/>
    </source>
</evidence>
<evidence type="ECO:0000256" key="5">
    <source>
        <dbReference type="ARBA" id="ARBA00023277"/>
    </source>
</evidence>
<dbReference type="Pfam" id="PF17652">
    <property type="entry name" value="Glyco_hydro81C"/>
    <property type="match status" value="1"/>
</dbReference>
<dbReference type="Pfam" id="PF03639">
    <property type="entry name" value="Glyco_hydro_81"/>
    <property type="match status" value="1"/>
</dbReference>
<keyword evidence="13" id="KW-1185">Reference proteome</keyword>
<dbReference type="PANTHER" id="PTHR31983">
    <property type="entry name" value="ENDO-1,3(4)-BETA-GLUCANASE 1"/>
    <property type="match status" value="1"/>
</dbReference>
<dbReference type="AlphaFoldDB" id="A0A2P6S490"/>
<dbReference type="InterPro" id="IPR040451">
    <property type="entry name" value="GH81_N"/>
</dbReference>
<evidence type="ECO:0000313" key="12">
    <source>
        <dbReference type="EMBL" id="PRQ53489.1"/>
    </source>
</evidence>
<evidence type="ECO:0000256" key="7">
    <source>
        <dbReference type="ARBA" id="ARBA00023316"/>
    </source>
</evidence>
<keyword evidence="9" id="KW-0732">Signal</keyword>
<evidence type="ECO:0000256" key="8">
    <source>
        <dbReference type="ARBA" id="ARBA00023326"/>
    </source>
</evidence>
<keyword evidence="4 12" id="KW-0378">Hydrolase</keyword>
<comment type="similarity">
    <text evidence="2">Belongs to the glycosyl hydrolase 81 family.</text>
</comment>